<gene>
    <name evidence="1" type="ORF">LCGC14_0325710</name>
</gene>
<dbReference type="EMBL" id="LAZR01000225">
    <property type="protein sequence ID" value="KKN80765.1"/>
    <property type="molecule type" value="Genomic_DNA"/>
</dbReference>
<name>A0A0F9THU8_9ZZZZ</name>
<proteinExistence type="predicted"/>
<evidence type="ECO:0000313" key="1">
    <source>
        <dbReference type="EMBL" id="KKN80765.1"/>
    </source>
</evidence>
<comment type="caution">
    <text evidence="1">The sequence shown here is derived from an EMBL/GenBank/DDBJ whole genome shotgun (WGS) entry which is preliminary data.</text>
</comment>
<protein>
    <submittedName>
        <fullName evidence="1">Uncharacterized protein</fullName>
    </submittedName>
</protein>
<accession>A0A0F9THU8</accession>
<sequence length="135" mass="15027">MQREMRIQGVVLAGVLVVVALSVTLTAWLGRLNASPPTQTLTTMAPVVAAAVPGDHSITFRIPQGKQAAFYSTFQRRHPIPTEAGTGDDLYTSRQWVQKFIEEEMIWKPQRRTRVRAAQEAIDIPVDKTEFVAVP</sequence>
<organism evidence="1">
    <name type="scientific">marine sediment metagenome</name>
    <dbReference type="NCBI Taxonomy" id="412755"/>
    <lineage>
        <taxon>unclassified sequences</taxon>
        <taxon>metagenomes</taxon>
        <taxon>ecological metagenomes</taxon>
    </lineage>
</organism>
<reference evidence="1" key="1">
    <citation type="journal article" date="2015" name="Nature">
        <title>Complex archaea that bridge the gap between prokaryotes and eukaryotes.</title>
        <authorList>
            <person name="Spang A."/>
            <person name="Saw J.H."/>
            <person name="Jorgensen S.L."/>
            <person name="Zaremba-Niedzwiedzka K."/>
            <person name="Martijn J."/>
            <person name="Lind A.E."/>
            <person name="van Eijk R."/>
            <person name="Schleper C."/>
            <person name="Guy L."/>
            <person name="Ettema T.J."/>
        </authorList>
    </citation>
    <scope>NUCLEOTIDE SEQUENCE</scope>
</reference>
<dbReference type="AlphaFoldDB" id="A0A0F9THU8"/>